<dbReference type="GO" id="GO:0004308">
    <property type="term" value="F:exo-alpha-sialidase activity"/>
    <property type="evidence" value="ECO:0007669"/>
    <property type="project" value="InterPro"/>
</dbReference>
<reference evidence="2 3" key="1">
    <citation type="journal article" date="2012" name="BMC Genomics">
        <title>Comparative genomic analysis of human infective Trypanosoma cruzi lineages with the bat-restricted subspecies T. cruzi marinkellei.</title>
        <authorList>
            <person name="Franzen O."/>
            <person name="Talavera-Lopez C."/>
            <person name="Ochaya S."/>
            <person name="Butler C.E."/>
            <person name="Messenger L.A."/>
            <person name="Lewis M.D."/>
            <person name="Llewellyn M.S."/>
            <person name="Marinkelle C.J."/>
            <person name="Tyler K.M."/>
            <person name="Miles M.A."/>
            <person name="Andersson B."/>
        </authorList>
    </citation>
    <scope>NUCLEOTIDE SEQUENCE [LARGE SCALE GENOMIC DNA]</scope>
    <source>
        <strain evidence="2 3">B7</strain>
    </source>
</reference>
<sequence>MLVGKHSHEGAAKCKSTAEKTKSGILLVKGNVSGQGAGKKIHWNYTDGLPCIIGDQHNSLTQLIVGGGSAVRLRDGTFLFPVEVTNKKEENKDVKMASLIIHNSANTPGWNLSKGMSADGCSDPSVVEWKGKVMMMTACDDGRRRVYEIGDKGESWTEALGTLSRVWSNKKDGSGVRSGFITATLDGVGEKRNVMLSHSAGVFQE</sequence>
<dbReference type="Gene3D" id="2.120.10.10">
    <property type="match status" value="1"/>
</dbReference>
<dbReference type="Proteomes" id="UP000007350">
    <property type="component" value="Unassembled WGS sequence"/>
</dbReference>
<feature type="domain" description="Sialidase" evidence="1">
    <location>
        <begin position="1"/>
        <end position="196"/>
    </location>
</feature>
<evidence type="ECO:0000259" key="1">
    <source>
        <dbReference type="Pfam" id="PF13859"/>
    </source>
</evidence>
<accession>K2MZ64</accession>
<dbReference type="Pfam" id="PF13859">
    <property type="entry name" value="BNR_3"/>
    <property type="match status" value="1"/>
</dbReference>
<keyword evidence="3" id="KW-1185">Reference proteome</keyword>
<comment type="caution">
    <text evidence="2">The sequence shown here is derived from an EMBL/GenBank/DDBJ whole genome shotgun (WGS) entry which is preliminary data.</text>
</comment>
<dbReference type="EMBL" id="AHKC01017606">
    <property type="protein sequence ID" value="EKF27626.1"/>
    <property type="molecule type" value="Genomic_DNA"/>
</dbReference>
<name>K2MZ64_TRYCR</name>
<dbReference type="CDD" id="cd15482">
    <property type="entry name" value="Sialidase_non-viral"/>
    <property type="match status" value="1"/>
</dbReference>
<evidence type="ECO:0000313" key="3">
    <source>
        <dbReference type="Proteomes" id="UP000007350"/>
    </source>
</evidence>
<dbReference type="InterPro" id="IPR011040">
    <property type="entry name" value="Sialidase"/>
</dbReference>
<dbReference type="AlphaFoldDB" id="K2MZ64"/>
<dbReference type="PRINTS" id="PR01803">
    <property type="entry name" value="TCSIALIDASE"/>
</dbReference>
<proteinExistence type="predicted"/>
<organism evidence="2 3">
    <name type="scientific">Trypanosoma cruzi marinkellei</name>
    <dbReference type="NCBI Taxonomy" id="85056"/>
    <lineage>
        <taxon>Eukaryota</taxon>
        <taxon>Discoba</taxon>
        <taxon>Euglenozoa</taxon>
        <taxon>Kinetoplastea</taxon>
        <taxon>Metakinetoplastina</taxon>
        <taxon>Trypanosomatida</taxon>
        <taxon>Trypanosomatidae</taxon>
        <taxon>Trypanosoma</taxon>
        <taxon>Schizotrypanum</taxon>
    </lineage>
</organism>
<protein>
    <submittedName>
        <fullName evidence="2">Trans-sialidase, putative</fullName>
    </submittedName>
</protein>
<dbReference type="InterPro" id="IPR008377">
    <property type="entry name" value="Sialidase_trypan"/>
</dbReference>
<dbReference type="SUPFAM" id="SSF50939">
    <property type="entry name" value="Sialidases"/>
    <property type="match status" value="1"/>
</dbReference>
<gene>
    <name evidence="2" type="ORF">MOQ_008643</name>
</gene>
<dbReference type="InterPro" id="IPR036278">
    <property type="entry name" value="Sialidase_sf"/>
</dbReference>
<evidence type="ECO:0000313" key="2">
    <source>
        <dbReference type="EMBL" id="EKF27626.1"/>
    </source>
</evidence>